<comment type="similarity">
    <text evidence="9">Belongs to the COQ7 family.</text>
</comment>
<keyword evidence="7 9" id="KW-0503">Monooxygenase</keyword>
<evidence type="ECO:0000256" key="6">
    <source>
        <dbReference type="ARBA" id="ARBA00023004"/>
    </source>
</evidence>
<accession>A0A0R2TAN7</accession>
<comment type="cofactor">
    <cofactor evidence="9">
        <name>Fe cation</name>
        <dbReference type="ChEBI" id="CHEBI:24875"/>
    </cofactor>
    <text evidence="9">Binds 2 iron ions per subunit.</text>
</comment>
<dbReference type="Gene3D" id="1.20.1260.10">
    <property type="match status" value="1"/>
</dbReference>
<feature type="binding site" evidence="9">
    <location>
        <position position="181"/>
    </location>
    <ligand>
        <name>Fe cation</name>
        <dbReference type="ChEBI" id="CHEBI:24875"/>
        <label>2</label>
    </ligand>
</feature>
<protein>
    <recommendedName>
        <fullName evidence="9">3-demethoxyubiquinol 3-hydroxylase</fullName>
        <shortName evidence="9">DMQ hydroxylase</shortName>
        <ecNumber evidence="9">1.14.99.60</ecNumber>
    </recommendedName>
    <alternativeName>
        <fullName evidence="9">2-nonaprenyl-3-methyl-6-methoxy-1,4-benzoquinol hydroxylase</fullName>
    </alternativeName>
</protein>
<feature type="binding site" evidence="9">
    <location>
        <position position="178"/>
    </location>
    <ligand>
        <name>Fe cation</name>
        <dbReference type="ChEBI" id="CHEBI:24875"/>
        <label>1</label>
    </ligand>
</feature>
<gene>
    <name evidence="9" type="primary">coq7</name>
    <name evidence="11" type="ORF">ABR85_10005</name>
</gene>
<evidence type="ECO:0000256" key="9">
    <source>
        <dbReference type="HAMAP-Rule" id="MF_01658"/>
    </source>
</evidence>
<comment type="pathway">
    <text evidence="1 9">Cofactor biosynthesis; ubiquinone biosynthesis.</text>
</comment>
<name>A0A0R2TAN7_9GAMM</name>
<dbReference type="InterPro" id="IPR009078">
    <property type="entry name" value="Ferritin-like_SF"/>
</dbReference>
<organism evidence="11 12">
    <name type="scientific">OM182 bacterium BACL3 MAG-120619-bin3</name>
    <dbReference type="NCBI Taxonomy" id="1655593"/>
    <lineage>
        <taxon>Bacteria</taxon>
        <taxon>Pseudomonadati</taxon>
        <taxon>Pseudomonadota</taxon>
        <taxon>Gammaproteobacteria</taxon>
        <taxon>OMG group</taxon>
        <taxon>OM182 clade</taxon>
    </lineage>
</organism>
<dbReference type="SUPFAM" id="SSF47240">
    <property type="entry name" value="Ferritin-like"/>
    <property type="match status" value="1"/>
</dbReference>
<evidence type="ECO:0000256" key="8">
    <source>
        <dbReference type="ARBA" id="ARBA00023136"/>
    </source>
</evidence>
<dbReference type="HAMAP" id="MF_01658">
    <property type="entry name" value="COQ7"/>
    <property type="match status" value="1"/>
</dbReference>
<dbReference type="CDD" id="cd01042">
    <property type="entry name" value="DMQH"/>
    <property type="match status" value="1"/>
</dbReference>
<dbReference type="Proteomes" id="UP000051242">
    <property type="component" value="Unassembled WGS sequence"/>
</dbReference>
<feature type="compositionally biased region" description="Polar residues" evidence="10">
    <location>
        <begin position="26"/>
        <end position="43"/>
    </location>
</feature>
<sequence>MSKSVHHSFLDRALIGFDQALRTVTPGASQGRRQSPAATTAENEMSDAARKHAAGLMRINHTGEVCAQALYQGQAATAKLPDVRESMEEAAAEEIDHLSWCEQRLAQLDSRTSLFNPLWYGLSYGIGAAAGLAGDRWSLGFVAETEQQVCEHLREHLAQLPADDTRSRAILEQMIIDEEQHGKAALDAGGMPLPAPAKWAMAAVSQVMKKTTYRL</sequence>
<feature type="binding site" evidence="9">
    <location>
        <position position="94"/>
    </location>
    <ligand>
        <name>Fe cation</name>
        <dbReference type="ChEBI" id="CHEBI:24875"/>
        <label>1</label>
    </ligand>
</feature>
<comment type="catalytic activity">
    <reaction evidence="9">
        <text>a 5-methoxy-2-methyl-3-(all-trans-polyprenyl)benzene-1,4-diol + AH2 + O2 = a 3-demethylubiquinol + A + H2O</text>
        <dbReference type="Rhea" id="RHEA:50908"/>
        <dbReference type="Rhea" id="RHEA-COMP:10859"/>
        <dbReference type="Rhea" id="RHEA-COMP:10914"/>
        <dbReference type="ChEBI" id="CHEBI:13193"/>
        <dbReference type="ChEBI" id="CHEBI:15377"/>
        <dbReference type="ChEBI" id="CHEBI:15379"/>
        <dbReference type="ChEBI" id="CHEBI:17499"/>
        <dbReference type="ChEBI" id="CHEBI:84167"/>
        <dbReference type="ChEBI" id="CHEBI:84422"/>
        <dbReference type="EC" id="1.14.99.60"/>
    </reaction>
</comment>
<dbReference type="Pfam" id="PF03232">
    <property type="entry name" value="COQ7"/>
    <property type="match status" value="1"/>
</dbReference>
<feature type="binding site" evidence="9">
    <location>
        <position position="146"/>
    </location>
    <ligand>
        <name>Fe cation</name>
        <dbReference type="ChEBI" id="CHEBI:24875"/>
        <label>2</label>
    </ligand>
</feature>
<dbReference type="InterPro" id="IPR047809">
    <property type="entry name" value="COQ7_proteobact"/>
</dbReference>
<keyword evidence="8 9" id="KW-0472">Membrane</keyword>
<feature type="binding site" evidence="9">
    <location>
        <position position="64"/>
    </location>
    <ligand>
        <name>Fe cation</name>
        <dbReference type="ChEBI" id="CHEBI:24875"/>
        <label>1</label>
    </ligand>
</feature>
<evidence type="ECO:0000256" key="3">
    <source>
        <dbReference type="ARBA" id="ARBA00022688"/>
    </source>
</evidence>
<evidence type="ECO:0000313" key="12">
    <source>
        <dbReference type="Proteomes" id="UP000051242"/>
    </source>
</evidence>
<evidence type="ECO:0000256" key="5">
    <source>
        <dbReference type="ARBA" id="ARBA00023002"/>
    </source>
</evidence>
<dbReference type="GO" id="GO:0005886">
    <property type="term" value="C:plasma membrane"/>
    <property type="evidence" value="ECO:0007669"/>
    <property type="project" value="UniProtKB-SubCell"/>
</dbReference>
<feature type="region of interest" description="Disordered" evidence="10">
    <location>
        <begin position="25"/>
        <end position="47"/>
    </location>
</feature>
<dbReference type="EMBL" id="LICD01000005">
    <property type="protein sequence ID" value="KRO84353.1"/>
    <property type="molecule type" value="Genomic_DNA"/>
</dbReference>
<evidence type="ECO:0000256" key="4">
    <source>
        <dbReference type="ARBA" id="ARBA00022723"/>
    </source>
</evidence>
<feature type="binding site" evidence="9">
    <location>
        <position position="94"/>
    </location>
    <ligand>
        <name>Fe cation</name>
        <dbReference type="ChEBI" id="CHEBI:24875"/>
        <label>2</label>
    </ligand>
</feature>
<dbReference type="PANTHER" id="PTHR11237:SF4">
    <property type="entry name" value="5-DEMETHOXYUBIQUINONE HYDROXYLASE, MITOCHONDRIAL"/>
    <property type="match status" value="1"/>
</dbReference>
<comment type="caution">
    <text evidence="11">The sequence shown here is derived from an EMBL/GenBank/DDBJ whole genome shotgun (WGS) entry which is preliminary data.</text>
</comment>
<keyword evidence="4 9" id="KW-0479">Metal-binding</keyword>
<evidence type="ECO:0000256" key="1">
    <source>
        <dbReference type="ARBA" id="ARBA00004749"/>
    </source>
</evidence>
<dbReference type="InterPro" id="IPR012347">
    <property type="entry name" value="Ferritin-like"/>
</dbReference>
<dbReference type="GO" id="GO:0046872">
    <property type="term" value="F:metal ion binding"/>
    <property type="evidence" value="ECO:0007669"/>
    <property type="project" value="UniProtKB-KW"/>
</dbReference>
<keyword evidence="6 9" id="KW-0408">Iron</keyword>
<keyword evidence="5 9" id="KW-0560">Oxidoreductase</keyword>
<dbReference type="InterPro" id="IPR011566">
    <property type="entry name" value="Ubq_synth_Coq7"/>
</dbReference>
<feature type="binding site" evidence="9">
    <location>
        <position position="178"/>
    </location>
    <ligand>
        <name>Fe cation</name>
        <dbReference type="ChEBI" id="CHEBI:24875"/>
        <label>2</label>
    </ligand>
</feature>
<dbReference type="GO" id="GO:0008682">
    <property type="term" value="F:3-demethoxyubiquinol 3-hydroxylase activity"/>
    <property type="evidence" value="ECO:0007669"/>
    <property type="project" value="UniProtKB-EC"/>
</dbReference>
<dbReference type="UniPathway" id="UPA00232"/>
<dbReference type="NCBIfam" id="NF033656">
    <property type="entry name" value="DMQ_monoox_COQ7"/>
    <property type="match status" value="1"/>
</dbReference>
<comment type="subcellular location">
    <subcellularLocation>
        <location evidence="9">Cell membrane</location>
        <topology evidence="9">Peripheral membrane protein</topology>
    </subcellularLocation>
</comment>
<keyword evidence="2 9" id="KW-1003">Cell membrane</keyword>
<keyword evidence="3 9" id="KW-0831">Ubiquinone biosynthesis</keyword>
<proteinExistence type="inferred from homology"/>
<evidence type="ECO:0000256" key="2">
    <source>
        <dbReference type="ARBA" id="ARBA00022475"/>
    </source>
</evidence>
<reference evidence="11 12" key="1">
    <citation type="submission" date="2015-10" db="EMBL/GenBank/DDBJ databases">
        <title>Metagenome-Assembled Genomes uncover a global brackish microbiome.</title>
        <authorList>
            <person name="Hugerth L.W."/>
            <person name="Larsson J."/>
            <person name="Alneberg J."/>
            <person name="Lindh M.V."/>
            <person name="Legrand C."/>
            <person name="Pinhassi J."/>
            <person name="Andersson A.F."/>
        </authorList>
    </citation>
    <scope>NUCLEOTIDE SEQUENCE [LARGE SCALE GENOMIC DNA]</scope>
    <source>
        <strain evidence="11">BACL22 MAG-120619-bin3</strain>
    </source>
</reference>
<dbReference type="AlphaFoldDB" id="A0A0R2TAN7"/>
<dbReference type="GO" id="GO:0006744">
    <property type="term" value="P:ubiquinone biosynthetic process"/>
    <property type="evidence" value="ECO:0007669"/>
    <property type="project" value="UniProtKB-UniRule"/>
</dbReference>
<evidence type="ECO:0000313" key="11">
    <source>
        <dbReference type="EMBL" id="KRO84353.1"/>
    </source>
</evidence>
<feature type="binding site" evidence="9">
    <location>
        <position position="97"/>
    </location>
    <ligand>
        <name>Fe cation</name>
        <dbReference type="ChEBI" id="CHEBI:24875"/>
        <label>1</label>
    </ligand>
</feature>
<dbReference type="PANTHER" id="PTHR11237">
    <property type="entry name" value="COENZYME Q10 BIOSYNTHESIS PROTEIN 7"/>
    <property type="match status" value="1"/>
</dbReference>
<evidence type="ECO:0000256" key="10">
    <source>
        <dbReference type="SAM" id="MobiDB-lite"/>
    </source>
</evidence>
<comment type="function">
    <text evidence="9">Catalyzes the hydroxylation of 2-nonaprenyl-3-methyl-6-methoxy-1,4-benzoquinol during ubiquinone biosynthesis.</text>
</comment>
<evidence type="ECO:0000256" key="7">
    <source>
        <dbReference type="ARBA" id="ARBA00023033"/>
    </source>
</evidence>
<dbReference type="EC" id="1.14.99.60" evidence="9"/>